<evidence type="ECO:0000256" key="6">
    <source>
        <dbReference type="RuleBase" id="RU366058"/>
    </source>
</evidence>
<organism evidence="9 10">
    <name type="scientific">Anaerotruncus massiliensis</name>
    <name type="common">ex Liu et al. 2021</name>
    <dbReference type="NCBI Taxonomy" id="2321404"/>
    <lineage>
        <taxon>Bacteria</taxon>
        <taxon>Bacillati</taxon>
        <taxon>Bacillota</taxon>
        <taxon>Clostridia</taxon>
        <taxon>Eubacteriales</taxon>
        <taxon>Oscillospiraceae</taxon>
        <taxon>Anaerotruncus</taxon>
    </lineage>
</organism>
<keyword evidence="10" id="KW-1185">Reference proteome</keyword>
<evidence type="ECO:0000259" key="8">
    <source>
        <dbReference type="Pfam" id="PF09335"/>
    </source>
</evidence>
<dbReference type="Proteomes" id="UP000276301">
    <property type="component" value="Unassembled WGS sequence"/>
</dbReference>
<evidence type="ECO:0000256" key="3">
    <source>
        <dbReference type="ARBA" id="ARBA00022692"/>
    </source>
</evidence>
<feature type="transmembrane region" description="Helical" evidence="6">
    <location>
        <begin position="312"/>
        <end position="333"/>
    </location>
</feature>
<feature type="transmembrane region" description="Helical" evidence="6">
    <location>
        <begin position="160"/>
        <end position="186"/>
    </location>
</feature>
<evidence type="ECO:0000256" key="1">
    <source>
        <dbReference type="ARBA" id="ARBA00004651"/>
    </source>
</evidence>
<dbReference type="PANTHER" id="PTHR12677:SF59">
    <property type="entry name" value="GOLGI APPARATUS MEMBRANE PROTEIN TVP38-RELATED"/>
    <property type="match status" value="1"/>
</dbReference>
<comment type="caution">
    <text evidence="9">The sequence shown here is derived from an EMBL/GenBank/DDBJ whole genome shotgun (WGS) entry which is preliminary data.</text>
</comment>
<keyword evidence="4 6" id="KW-1133">Transmembrane helix</keyword>
<sequence>MRTGRHTPNDDKCRSTRFCLSKRGVSCGQGPQLTCASTPLPASPRNALTGASGEIRPSPGGAQRPRGGNNVRPGRLRAKRACAAQPRSFPLPCGSGEAKPEERMRTAMAEQKKGRWKWRLTVVVAVAVAGVLLYLTWRYYPVIKGLMEPENMARFQEKLQSFGMLGVLALIGIQTVQVASGVIPALPIQIAAGLTYGAFGGLFVCLAGIFIGSTIVFLVVKRYGQPVVDRMFPREKQEKLSFLRDADKLGKIVFILYLIPAMPKDVFTYLAALTPLDFKRFILISMVARAPMILCDTFASGTLIEGDYRKSTVIFCIAAAIGVCGMIFSPKILQKLRDRKQK</sequence>
<evidence type="ECO:0000256" key="2">
    <source>
        <dbReference type="ARBA" id="ARBA00022475"/>
    </source>
</evidence>
<proteinExistence type="inferred from homology"/>
<feature type="transmembrane region" description="Helical" evidence="6">
    <location>
        <begin position="198"/>
        <end position="220"/>
    </location>
</feature>
<dbReference type="Pfam" id="PF09335">
    <property type="entry name" value="VTT_dom"/>
    <property type="match status" value="1"/>
</dbReference>
<keyword evidence="3 6" id="KW-0812">Transmembrane</keyword>
<evidence type="ECO:0000256" key="4">
    <source>
        <dbReference type="ARBA" id="ARBA00022989"/>
    </source>
</evidence>
<dbReference type="InterPro" id="IPR032816">
    <property type="entry name" value="VTT_dom"/>
</dbReference>
<dbReference type="AlphaFoldDB" id="A0A498CMX0"/>
<comment type="similarity">
    <text evidence="6">Belongs to the TVP38/TMEM64 family.</text>
</comment>
<comment type="subcellular location">
    <subcellularLocation>
        <location evidence="1 6">Cell membrane</location>
        <topology evidence="1 6">Multi-pass membrane protein</topology>
    </subcellularLocation>
</comment>
<dbReference type="InterPro" id="IPR015414">
    <property type="entry name" value="TMEM64"/>
</dbReference>
<dbReference type="EMBL" id="RCHT01000028">
    <property type="protein sequence ID" value="RLL08741.1"/>
    <property type="molecule type" value="Genomic_DNA"/>
</dbReference>
<evidence type="ECO:0000313" key="10">
    <source>
        <dbReference type="Proteomes" id="UP000276301"/>
    </source>
</evidence>
<evidence type="ECO:0000313" key="9">
    <source>
        <dbReference type="EMBL" id="RLL08741.1"/>
    </source>
</evidence>
<protein>
    <recommendedName>
        <fullName evidence="6">TVP38/TMEM64 family membrane protein</fullName>
    </recommendedName>
</protein>
<feature type="domain" description="VTT" evidence="8">
    <location>
        <begin position="183"/>
        <end position="299"/>
    </location>
</feature>
<feature type="compositionally biased region" description="Low complexity" evidence="7">
    <location>
        <begin position="64"/>
        <end position="73"/>
    </location>
</feature>
<feature type="region of interest" description="Disordered" evidence="7">
    <location>
        <begin position="38"/>
        <end position="73"/>
    </location>
</feature>
<evidence type="ECO:0000256" key="7">
    <source>
        <dbReference type="SAM" id="MobiDB-lite"/>
    </source>
</evidence>
<gene>
    <name evidence="9" type="ORF">D4A47_11635</name>
</gene>
<dbReference type="GO" id="GO:0005886">
    <property type="term" value="C:plasma membrane"/>
    <property type="evidence" value="ECO:0007669"/>
    <property type="project" value="UniProtKB-SubCell"/>
</dbReference>
<dbReference type="PANTHER" id="PTHR12677">
    <property type="entry name" value="GOLGI APPARATUS MEMBRANE PROTEIN TVP38-RELATED"/>
    <property type="match status" value="1"/>
</dbReference>
<keyword evidence="5 6" id="KW-0472">Membrane</keyword>
<evidence type="ECO:0000256" key="5">
    <source>
        <dbReference type="ARBA" id="ARBA00023136"/>
    </source>
</evidence>
<reference evidence="9 10" key="1">
    <citation type="submission" date="2018-10" db="EMBL/GenBank/DDBJ databases">
        <title>Anaerotruncus faecis sp. nov., isolated from human feces.</title>
        <authorList>
            <person name="Wang Y.-J."/>
        </authorList>
    </citation>
    <scope>NUCLEOTIDE SEQUENCE [LARGE SCALE GENOMIC DNA]</scope>
    <source>
        <strain evidence="9 10">22A2-44</strain>
    </source>
</reference>
<keyword evidence="2 6" id="KW-1003">Cell membrane</keyword>
<feature type="transmembrane region" description="Helical" evidence="6">
    <location>
        <begin position="118"/>
        <end position="140"/>
    </location>
</feature>
<name>A0A498CMX0_9FIRM</name>
<accession>A0A498CMX0</accession>
<feature type="transmembrane region" description="Helical" evidence="6">
    <location>
        <begin position="252"/>
        <end position="274"/>
    </location>
</feature>